<name>A0AAE0ZU79_9GAST</name>
<sequence>MNQGRLPLSCNENRLILKAEVKQGQKRSSLHRHSASKMTDVVDLISDGEHGDDDPGPTRAELKPSSCFHEAAWFKQLFCSPDEVEDSSIPEESIKKFQDLIWNTPHDRMVPGYGMMPRELATVSSEGRQGWLVTSHFYWLSRCINNQQKHTKFYVFDPTIREASIEKLLLNKASSQIKQIVFVLSVGRQDNGLVFLGTDKVPGDHWSMAVIDIHSGVLTYCDTLGWPQPSKFLPIVVRYTSCLGLTDERQISLRLAHKPNHEQHVCVDSCTNYPLQTCSDVCGIITMVCIAIATLDKNLFELLLKSQQAHVYLTDPTLYSTYLRHVVLHWLASNHIDMSRISLKKNYDAFTNPVSADKRKQNLKRKIPVETNGFGKVSTPSKRKMPQSRSNVNIDDYILEAVEDGTSRAELLQSVVDLFASEAKKNLESLNEEMVACYQDIFFNEAIERDKDDNLSLKSHVKDLIEYVPENANPIIMYKNQGKEMKTLQKEDIILAIQTPFQKEMMRDYGKKCLCVDLTRRREDDKFHLFSVLVFVEGEVEVPVAWLITNRSDSLVLALFFKILRLNIGPLQTEIFIGDMASTFYKSWILHFAKPTKRMFPVWELYQVLSNRLNSFIPIVEARNKVKSYLSIIPSITNVEACQYYMSALLEMLEPYPDFKDYFKERYVNDSKLQFWASCHRVIPSSKFIPFLRSFDKTLQHLGLHGNGESFSRGDLLLHKLLQLSRFLEFKVHIQTSETRLMKATKSMNAKHLYSPQGLDIYSSASGDSWFIKASAQSNSCFVMDTGCTECNCEVRCSRCKFCVHRYICSCSTFLLNPGGCEHTHSVHNFCKMNEALGSNSSLSRPSLISSPTIGISGSSTSQPKKTLGAELNAERLRRQAQRDVTS</sequence>
<evidence type="ECO:0000313" key="2">
    <source>
        <dbReference type="EMBL" id="KAK3775101.1"/>
    </source>
</evidence>
<comment type="caution">
    <text evidence="2">The sequence shown here is derived from an EMBL/GenBank/DDBJ whole genome shotgun (WGS) entry which is preliminary data.</text>
</comment>
<dbReference type="EMBL" id="JAWDGP010003357">
    <property type="protein sequence ID" value="KAK3775101.1"/>
    <property type="molecule type" value="Genomic_DNA"/>
</dbReference>
<feature type="region of interest" description="Disordered" evidence="1">
    <location>
        <begin position="852"/>
        <end position="887"/>
    </location>
</feature>
<feature type="compositionally biased region" description="Basic and acidic residues" evidence="1">
    <location>
        <begin position="873"/>
        <end position="887"/>
    </location>
</feature>
<feature type="compositionally biased region" description="Low complexity" evidence="1">
    <location>
        <begin position="852"/>
        <end position="862"/>
    </location>
</feature>
<dbReference type="Gene3D" id="3.40.395.10">
    <property type="entry name" value="Adenoviral Proteinase, Chain A"/>
    <property type="match status" value="1"/>
</dbReference>
<organism evidence="2 3">
    <name type="scientific">Elysia crispata</name>
    <name type="common">lettuce slug</name>
    <dbReference type="NCBI Taxonomy" id="231223"/>
    <lineage>
        <taxon>Eukaryota</taxon>
        <taxon>Metazoa</taxon>
        <taxon>Spiralia</taxon>
        <taxon>Lophotrochozoa</taxon>
        <taxon>Mollusca</taxon>
        <taxon>Gastropoda</taxon>
        <taxon>Heterobranchia</taxon>
        <taxon>Euthyneura</taxon>
        <taxon>Panpulmonata</taxon>
        <taxon>Sacoglossa</taxon>
        <taxon>Placobranchoidea</taxon>
        <taxon>Plakobranchidae</taxon>
        <taxon>Elysia</taxon>
    </lineage>
</organism>
<accession>A0AAE0ZU79</accession>
<dbReference type="InterPro" id="IPR038765">
    <property type="entry name" value="Papain-like_cys_pep_sf"/>
</dbReference>
<keyword evidence="3" id="KW-1185">Reference proteome</keyword>
<evidence type="ECO:0000256" key="1">
    <source>
        <dbReference type="SAM" id="MobiDB-lite"/>
    </source>
</evidence>
<reference evidence="2" key="1">
    <citation type="journal article" date="2023" name="G3 (Bethesda)">
        <title>A reference genome for the long-term kleptoplast-retaining sea slug Elysia crispata morphotype clarki.</title>
        <authorList>
            <person name="Eastman K.E."/>
            <person name="Pendleton A.L."/>
            <person name="Shaikh M.A."/>
            <person name="Suttiyut T."/>
            <person name="Ogas R."/>
            <person name="Tomko P."/>
            <person name="Gavelis G."/>
            <person name="Widhalm J.R."/>
            <person name="Wisecaver J.H."/>
        </authorList>
    </citation>
    <scope>NUCLEOTIDE SEQUENCE</scope>
    <source>
        <strain evidence="2">ECLA1</strain>
    </source>
</reference>
<dbReference type="Proteomes" id="UP001283361">
    <property type="component" value="Unassembled WGS sequence"/>
</dbReference>
<protein>
    <submittedName>
        <fullName evidence="2">Uncharacterized protein</fullName>
    </submittedName>
</protein>
<proteinExistence type="predicted"/>
<gene>
    <name evidence="2" type="ORF">RRG08_048311</name>
</gene>
<dbReference type="SUPFAM" id="SSF54001">
    <property type="entry name" value="Cysteine proteinases"/>
    <property type="match status" value="1"/>
</dbReference>
<evidence type="ECO:0000313" key="3">
    <source>
        <dbReference type="Proteomes" id="UP001283361"/>
    </source>
</evidence>
<dbReference type="AlphaFoldDB" id="A0AAE0ZU79"/>